<sequence>MAKQGGKAKAAKKQKRVKKDKSGPKKPKSAFMFFSQDRRQTLKTEQPDLKITEQSKVIGKEWGELTDAEKAPYQEKANQDRERYNKEKASSPKEEEKKEEPEGDEEDEESED</sequence>
<feature type="region of interest" description="Disordered" evidence="4">
    <location>
        <begin position="1"/>
        <end position="112"/>
    </location>
</feature>
<name>A0AAU9KCV9_9CILI</name>
<dbReference type="InterPro" id="IPR051965">
    <property type="entry name" value="ChromReg_NeuronalGeneExpr"/>
</dbReference>
<dbReference type="SMART" id="SM00398">
    <property type="entry name" value="HMG"/>
    <property type="match status" value="1"/>
</dbReference>
<dbReference type="PRINTS" id="PR00886">
    <property type="entry name" value="HIGHMOBLTY12"/>
</dbReference>
<feature type="compositionally biased region" description="Basic residues" evidence="4">
    <location>
        <begin position="9"/>
        <end position="28"/>
    </location>
</feature>
<dbReference type="EMBL" id="CAJZBQ010000053">
    <property type="protein sequence ID" value="CAG9331765.1"/>
    <property type="molecule type" value="Genomic_DNA"/>
</dbReference>
<evidence type="ECO:0000256" key="4">
    <source>
        <dbReference type="SAM" id="MobiDB-lite"/>
    </source>
</evidence>
<evidence type="ECO:0000259" key="5">
    <source>
        <dbReference type="PROSITE" id="PS50118"/>
    </source>
</evidence>
<evidence type="ECO:0000313" key="7">
    <source>
        <dbReference type="Proteomes" id="UP001162131"/>
    </source>
</evidence>
<accession>A0AAU9KCV9</accession>
<keyword evidence="7" id="KW-1185">Reference proteome</keyword>
<dbReference type="PANTHER" id="PTHR46040">
    <property type="entry name" value="HIGH MOBILITY GROUP PROTEIN 2"/>
    <property type="match status" value="1"/>
</dbReference>
<proteinExistence type="predicted"/>
<feature type="compositionally biased region" description="Basic and acidic residues" evidence="4">
    <location>
        <begin position="36"/>
        <end position="100"/>
    </location>
</feature>
<organism evidence="6 7">
    <name type="scientific">Blepharisma stoltei</name>
    <dbReference type="NCBI Taxonomy" id="1481888"/>
    <lineage>
        <taxon>Eukaryota</taxon>
        <taxon>Sar</taxon>
        <taxon>Alveolata</taxon>
        <taxon>Ciliophora</taxon>
        <taxon>Postciliodesmatophora</taxon>
        <taxon>Heterotrichea</taxon>
        <taxon>Heterotrichida</taxon>
        <taxon>Blepharismidae</taxon>
        <taxon>Blepharisma</taxon>
    </lineage>
</organism>
<keyword evidence="2 3" id="KW-0539">Nucleus</keyword>
<evidence type="ECO:0000313" key="6">
    <source>
        <dbReference type="EMBL" id="CAG9331765.1"/>
    </source>
</evidence>
<dbReference type="PANTHER" id="PTHR46040:SF3">
    <property type="entry name" value="HIGH MOBILITY GROUP PROTEIN 2"/>
    <property type="match status" value="1"/>
</dbReference>
<dbReference type="InterPro" id="IPR009071">
    <property type="entry name" value="HMG_box_dom"/>
</dbReference>
<evidence type="ECO:0000256" key="3">
    <source>
        <dbReference type="PROSITE-ProRule" id="PRU00267"/>
    </source>
</evidence>
<dbReference type="SUPFAM" id="SSF47095">
    <property type="entry name" value="HMG-box"/>
    <property type="match status" value="1"/>
</dbReference>
<comment type="caution">
    <text evidence="6">The sequence shown here is derived from an EMBL/GenBank/DDBJ whole genome shotgun (WGS) entry which is preliminary data.</text>
</comment>
<dbReference type="AlphaFoldDB" id="A0AAU9KCV9"/>
<dbReference type="Pfam" id="PF00505">
    <property type="entry name" value="HMG_box"/>
    <property type="match status" value="1"/>
</dbReference>
<dbReference type="GO" id="GO:0005634">
    <property type="term" value="C:nucleus"/>
    <property type="evidence" value="ECO:0007669"/>
    <property type="project" value="UniProtKB-UniRule"/>
</dbReference>
<dbReference type="Proteomes" id="UP001162131">
    <property type="component" value="Unassembled WGS sequence"/>
</dbReference>
<gene>
    <name evidence="6" type="ORF">BSTOLATCC_MIC53828</name>
</gene>
<dbReference type="PROSITE" id="PS50118">
    <property type="entry name" value="HMG_BOX_2"/>
    <property type="match status" value="1"/>
</dbReference>
<dbReference type="Gene3D" id="1.10.30.10">
    <property type="entry name" value="High mobility group box domain"/>
    <property type="match status" value="1"/>
</dbReference>
<feature type="domain" description="HMG box" evidence="5">
    <location>
        <begin position="24"/>
        <end position="92"/>
    </location>
</feature>
<reference evidence="6" key="1">
    <citation type="submission" date="2021-09" db="EMBL/GenBank/DDBJ databases">
        <authorList>
            <consortium name="AG Swart"/>
            <person name="Singh M."/>
            <person name="Singh A."/>
            <person name="Seah K."/>
            <person name="Emmerich C."/>
        </authorList>
    </citation>
    <scope>NUCLEOTIDE SEQUENCE</scope>
    <source>
        <strain evidence="6">ATCC30299</strain>
    </source>
</reference>
<dbReference type="GO" id="GO:0010468">
    <property type="term" value="P:regulation of gene expression"/>
    <property type="evidence" value="ECO:0007669"/>
    <property type="project" value="TreeGrafter"/>
</dbReference>
<feature type="DNA-binding region" description="HMG box" evidence="3">
    <location>
        <begin position="24"/>
        <end position="92"/>
    </location>
</feature>
<dbReference type="InterPro" id="IPR036910">
    <property type="entry name" value="HMG_box_dom_sf"/>
</dbReference>
<dbReference type="GO" id="GO:0003677">
    <property type="term" value="F:DNA binding"/>
    <property type="evidence" value="ECO:0007669"/>
    <property type="project" value="UniProtKB-UniRule"/>
</dbReference>
<evidence type="ECO:0000256" key="2">
    <source>
        <dbReference type="ARBA" id="ARBA00023242"/>
    </source>
</evidence>
<evidence type="ECO:0000256" key="1">
    <source>
        <dbReference type="ARBA" id="ARBA00023125"/>
    </source>
</evidence>
<keyword evidence="1 3" id="KW-0238">DNA-binding</keyword>
<feature type="compositionally biased region" description="Acidic residues" evidence="4">
    <location>
        <begin position="101"/>
        <end position="112"/>
    </location>
</feature>
<protein>
    <recommendedName>
        <fullName evidence="5">HMG box domain-containing protein</fullName>
    </recommendedName>
</protein>